<evidence type="ECO:0000313" key="3">
    <source>
        <dbReference type="Proteomes" id="UP000002363"/>
    </source>
</evidence>
<evidence type="ECO:0000313" key="2">
    <source>
        <dbReference type="EMBL" id="ADF63083.1"/>
    </source>
</evidence>
<dbReference type="KEGG" id="enc:ECL_03549"/>
<reference evidence="2 3" key="1">
    <citation type="journal article" date="2010" name="J. Bacteriol.">
        <title>Complete genome sequence of Enterobacter cloacae subsp. cloacae type strain ATCC 13047.</title>
        <authorList>
            <person name="Ren Y."/>
            <person name="Ren Y."/>
            <person name="Zhou Z."/>
            <person name="Guo X."/>
            <person name="Li Y."/>
            <person name="Feng L."/>
            <person name="Wang L."/>
        </authorList>
    </citation>
    <scope>NUCLEOTIDE SEQUENCE [LARGE SCALE GENOMIC DNA]</scope>
    <source>
        <strain evidence="3">ATCC 13047 / DSM 30054 / NBRC 13535 / NCTC 10005 / WDCM 00083 / NCDC 279-56</strain>
    </source>
</reference>
<gene>
    <name evidence="2" type="ordered locus">ECL_03549</name>
</gene>
<organism evidence="2 3">
    <name type="scientific">Enterobacter cloacae subsp. cloacae (strain ATCC 13047 / DSM 30054 / NBRC 13535 / NCTC 10005 / WDCM 00083 / NCDC 279-56)</name>
    <dbReference type="NCBI Taxonomy" id="716541"/>
    <lineage>
        <taxon>Bacteria</taxon>
        <taxon>Pseudomonadati</taxon>
        <taxon>Pseudomonadota</taxon>
        <taxon>Gammaproteobacteria</taxon>
        <taxon>Enterobacterales</taxon>
        <taxon>Enterobacteriaceae</taxon>
        <taxon>Enterobacter</taxon>
        <taxon>Enterobacter cloacae complex</taxon>
    </lineage>
</organism>
<protein>
    <recommendedName>
        <fullName evidence="1">Cyanophage baseplate Pam3 plug gp18 domain-containing protein</fullName>
    </recommendedName>
</protein>
<dbReference type="PATRIC" id="fig|716541.4.peg.3711"/>
<dbReference type="HOGENOM" id="CLU_177098_0_0_6"/>
<dbReference type="Proteomes" id="UP000002363">
    <property type="component" value="Chromosome"/>
</dbReference>
<name>A0A0H3CMI9_ENTCC</name>
<dbReference type="RefSeq" id="WP_013098035.1">
    <property type="nucleotide sequence ID" value="NC_014121.1"/>
</dbReference>
<proteinExistence type="predicted"/>
<dbReference type="EMBL" id="CP001918">
    <property type="protein sequence ID" value="ADF63083.1"/>
    <property type="molecule type" value="Genomic_DNA"/>
</dbReference>
<sequence>MQTISLQPVKGQTLQVSLGGQRVTLRINQRSTGMFIDVALSGVWIAQGVLCLNCNKIIRYPYLKFKGELFFADTKGDFDPVYDELGSRFKLFYATEEEMSNVL</sequence>
<dbReference type="OrthoDB" id="6444802at2"/>
<keyword evidence="3" id="KW-1185">Reference proteome</keyword>
<dbReference type="eggNOG" id="ENOG5032Z50">
    <property type="taxonomic scope" value="Bacteria"/>
</dbReference>
<dbReference type="InterPro" id="IPR054252">
    <property type="entry name" value="Pam3_gp18"/>
</dbReference>
<accession>A0A0H3CMI9</accession>
<feature type="domain" description="Cyanophage baseplate Pam3 plug gp18" evidence="1">
    <location>
        <begin position="1"/>
        <end position="96"/>
    </location>
</feature>
<dbReference type="STRING" id="716541.ECL_03549"/>
<dbReference type="Pfam" id="PF22479">
    <property type="entry name" value="Pam3_gp18"/>
    <property type="match status" value="1"/>
</dbReference>
<dbReference type="EnsemblBacteria" id="ADF63083">
    <property type="protein sequence ID" value="ADF63083"/>
    <property type="gene ID" value="ECL_03549"/>
</dbReference>
<dbReference type="AlphaFoldDB" id="A0A0H3CMI9"/>
<evidence type="ECO:0000259" key="1">
    <source>
        <dbReference type="Pfam" id="PF22479"/>
    </source>
</evidence>